<dbReference type="PANTHER" id="PTHR43649:SF12">
    <property type="entry name" value="DIACETYLCHITOBIOSE BINDING PROTEIN DASA"/>
    <property type="match status" value="1"/>
</dbReference>
<accession>A0A8J3IP97</accession>
<name>A0A8J3IP97_9CHLR</name>
<keyword evidence="1" id="KW-0175">Coiled coil</keyword>
<organism evidence="2 3">
    <name type="scientific">Reticulibacter mediterranei</name>
    <dbReference type="NCBI Taxonomy" id="2778369"/>
    <lineage>
        <taxon>Bacteria</taxon>
        <taxon>Bacillati</taxon>
        <taxon>Chloroflexota</taxon>
        <taxon>Ktedonobacteria</taxon>
        <taxon>Ktedonobacterales</taxon>
        <taxon>Reticulibacteraceae</taxon>
        <taxon>Reticulibacter</taxon>
    </lineage>
</organism>
<dbReference type="PROSITE" id="PS51257">
    <property type="entry name" value="PROKAR_LIPOPROTEIN"/>
    <property type="match status" value="1"/>
</dbReference>
<dbReference type="Pfam" id="PF01547">
    <property type="entry name" value="SBP_bac_1"/>
    <property type="match status" value="1"/>
</dbReference>
<proteinExistence type="predicted"/>
<dbReference type="PROSITE" id="PS51318">
    <property type="entry name" value="TAT"/>
    <property type="match status" value="1"/>
</dbReference>
<feature type="coiled-coil region" evidence="1">
    <location>
        <begin position="443"/>
        <end position="470"/>
    </location>
</feature>
<dbReference type="InterPro" id="IPR006311">
    <property type="entry name" value="TAT_signal"/>
</dbReference>
<dbReference type="EMBL" id="BNJK01000001">
    <property type="protein sequence ID" value="GHO95269.1"/>
    <property type="molecule type" value="Genomic_DNA"/>
</dbReference>
<dbReference type="RefSeq" id="WP_220205957.1">
    <property type="nucleotide sequence ID" value="NZ_BNJK01000001.1"/>
</dbReference>
<dbReference type="InterPro" id="IPR050490">
    <property type="entry name" value="Bact_solute-bd_prot1"/>
</dbReference>
<dbReference type="PANTHER" id="PTHR43649">
    <property type="entry name" value="ARABINOSE-BINDING PROTEIN-RELATED"/>
    <property type="match status" value="1"/>
</dbReference>
<reference evidence="2" key="1">
    <citation type="submission" date="2020-10" db="EMBL/GenBank/DDBJ databases">
        <title>Taxonomic study of unclassified bacteria belonging to the class Ktedonobacteria.</title>
        <authorList>
            <person name="Yabe S."/>
            <person name="Wang C.M."/>
            <person name="Zheng Y."/>
            <person name="Sakai Y."/>
            <person name="Cavaletti L."/>
            <person name="Monciardini P."/>
            <person name="Donadio S."/>
        </authorList>
    </citation>
    <scope>NUCLEOTIDE SEQUENCE</scope>
    <source>
        <strain evidence="2">ID150040</strain>
    </source>
</reference>
<comment type="caution">
    <text evidence="2">The sequence shown here is derived from an EMBL/GenBank/DDBJ whole genome shotgun (WGS) entry which is preliminary data.</text>
</comment>
<dbReference type="AlphaFoldDB" id="A0A8J3IP97"/>
<evidence type="ECO:0000256" key="1">
    <source>
        <dbReference type="SAM" id="Coils"/>
    </source>
</evidence>
<evidence type="ECO:0000313" key="2">
    <source>
        <dbReference type="EMBL" id="GHO95269.1"/>
    </source>
</evidence>
<sequence>MDFSSRFSRRTFVKTAVTTAEAATLVGVLAACGAASGTGGTSSSTITLTYWDWYVSQAPWVDNEIKLFQQAHPDIKIKKITQGTEDYDNLYALAFKSHNAPDIAMIPQKPKTNIQVSQGWFMPIDKWANNTWKARFPAGVLHEGTNTFNGKLYSAPLAGTSPWVQLYINNKIFRDAGLVNGDGSIKLPKTWDDVTHFAETITKKSGGHVYGLAFGNSAFNLLQWWMQVFILGAGSPGGAYDLDRRVGKYTYGTDRNYTDFLTLFKEWKTRGYFYPSSMSISDEVARAYFVSGKFGMTVGGVWNQAEWTQHNFTDYSLTTLISPTETPKGYFPVTPGSNGNGVFVGISSQTKHPDEAWAWFDWLYSVEAGKRWVQMGEDISIFPQNNDPAQVKFKPFAQFVGLSKLTMNEPDPNVRNPQTANVELQAVKPDMGDIIAGFYTGQIANIQSALSDLADRMQKAQDDAIKQAQQKGYKVSAADYTFPDWDLTKPYVTKPAQS</sequence>
<keyword evidence="3" id="KW-1185">Reference proteome</keyword>
<dbReference type="Gene3D" id="3.40.190.10">
    <property type="entry name" value="Periplasmic binding protein-like II"/>
    <property type="match status" value="1"/>
</dbReference>
<gene>
    <name evidence="2" type="ORF">KSF_053170</name>
</gene>
<dbReference type="InterPro" id="IPR006059">
    <property type="entry name" value="SBP"/>
</dbReference>
<dbReference type="SUPFAM" id="SSF53850">
    <property type="entry name" value="Periplasmic binding protein-like II"/>
    <property type="match status" value="1"/>
</dbReference>
<evidence type="ECO:0008006" key="4">
    <source>
        <dbReference type="Google" id="ProtNLM"/>
    </source>
</evidence>
<dbReference type="Proteomes" id="UP000597444">
    <property type="component" value="Unassembled WGS sequence"/>
</dbReference>
<evidence type="ECO:0000313" key="3">
    <source>
        <dbReference type="Proteomes" id="UP000597444"/>
    </source>
</evidence>
<protein>
    <recommendedName>
        <fullName evidence="4">ABC transporter substrate-binding protein</fullName>
    </recommendedName>
</protein>